<evidence type="ECO:0000256" key="4">
    <source>
        <dbReference type="ARBA" id="ARBA00022725"/>
    </source>
</evidence>
<comment type="subcellular location">
    <subcellularLocation>
        <location evidence="1">Membrane</location>
        <topology evidence="1">Multi-pass membrane protein</topology>
    </subcellularLocation>
</comment>
<keyword evidence="11" id="KW-1185">Reference proteome</keyword>
<evidence type="ECO:0000256" key="9">
    <source>
        <dbReference type="SAM" id="Phobius"/>
    </source>
</evidence>
<evidence type="ECO:0000256" key="2">
    <source>
        <dbReference type="ARBA" id="ARBA00022606"/>
    </source>
</evidence>
<comment type="caution">
    <text evidence="10">The sequence shown here is derived from an EMBL/GenBank/DDBJ whole genome shotgun (WGS) entry which is preliminary data.</text>
</comment>
<reference evidence="10" key="1">
    <citation type="submission" date="2020-08" db="EMBL/GenBank/DDBJ databases">
        <title>Genome sequencing and assembly of the red palm weevil Rhynchophorus ferrugineus.</title>
        <authorList>
            <person name="Dias G.B."/>
            <person name="Bergman C.M."/>
            <person name="Manee M."/>
        </authorList>
    </citation>
    <scope>NUCLEOTIDE SEQUENCE</scope>
    <source>
        <strain evidence="10">AA-2017</strain>
        <tissue evidence="10">Whole larva</tissue>
    </source>
</reference>
<keyword evidence="3 9" id="KW-0812">Transmembrane</keyword>
<evidence type="ECO:0000313" key="10">
    <source>
        <dbReference type="EMBL" id="KAF7280037.1"/>
    </source>
</evidence>
<keyword evidence="7" id="KW-0675">Receptor</keyword>
<accession>A0A834IEX9</accession>
<keyword evidence="5 9" id="KW-1133">Transmembrane helix</keyword>
<evidence type="ECO:0000256" key="8">
    <source>
        <dbReference type="ARBA" id="ARBA00023224"/>
    </source>
</evidence>
<sequence>MIKYGIMDNEYLNISEDKILMDIIHKRTFQLRIKQKLISIHQRYIQLTRAFNLMMDEIKLQIIGVLFQSLAVMYPVYILLYDTSSNTLSFVSSVISVYILAIILSLVVYDIGELYKTKCNEIYDSLTNTTWYNWNNSNRTLYLIIQASLQQPALIRIGINHELDRSHLLKKHDTKNLYNNQQKGGIQRKLIEKRKNPDNIKNKFLSTLGLRIEITSDPVTTDTRKRNRQNCLKRV</sequence>
<keyword evidence="4" id="KW-0552">Olfaction</keyword>
<keyword evidence="6 9" id="KW-0472">Membrane</keyword>
<evidence type="ECO:0000256" key="7">
    <source>
        <dbReference type="ARBA" id="ARBA00023170"/>
    </source>
</evidence>
<feature type="transmembrane region" description="Helical" evidence="9">
    <location>
        <begin position="62"/>
        <end position="81"/>
    </location>
</feature>
<keyword evidence="2" id="KW-0716">Sensory transduction</keyword>
<organism evidence="10 11">
    <name type="scientific">Rhynchophorus ferrugineus</name>
    <name type="common">Red palm weevil</name>
    <name type="synonym">Curculio ferrugineus</name>
    <dbReference type="NCBI Taxonomy" id="354439"/>
    <lineage>
        <taxon>Eukaryota</taxon>
        <taxon>Metazoa</taxon>
        <taxon>Ecdysozoa</taxon>
        <taxon>Arthropoda</taxon>
        <taxon>Hexapoda</taxon>
        <taxon>Insecta</taxon>
        <taxon>Pterygota</taxon>
        <taxon>Neoptera</taxon>
        <taxon>Endopterygota</taxon>
        <taxon>Coleoptera</taxon>
        <taxon>Polyphaga</taxon>
        <taxon>Cucujiformia</taxon>
        <taxon>Curculionidae</taxon>
        <taxon>Dryophthorinae</taxon>
        <taxon>Rhynchophorus</taxon>
    </lineage>
</organism>
<dbReference type="GO" id="GO:0007165">
    <property type="term" value="P:signal transduction"/>
    <property type="evidence" value="ECO:0007669"/>
    <property type="project" value="UniProtKB-KW"/>
</dbReference>
<dbReference type="AlphaFoldDB" id="A0A834IEX9"/>
<gene>
    <name evidence="10" type="ORF">GWI33_006468</name>
</gene>
<evidence type="ECO:0000313" key="11">
    <source>
        <dbReference type="Proteomes" id="UP000625711"/>
    </source>
</evidence>
<dbReference type="EMBL" id="JAACXV010000325">
    <property type="protein sequence ID" value="KAF7280037.1"/>
    <property type="molecule type" value="Genomic_DNA"/>
</dbReference>
<dbReference type="GO" id="GO:0005549">
    <property type="term" value="F:odorant binding"/>
    <property type="evidence" value="ECO:0007669"/>
    <property type="project" value="InterPro"/>
</dbReference>
<dbReference type="GO" id="GO:0004984">
    <property type="term" value="F:olfactory receptor activity"/>
    <property type="evidence" value="ECO:0007669"/>
    <property type="project" value="InterPro"/>
</dbReference>
<dbReference type="Proteomes" id="UP000625711">
    <property type="component" value="Unassembled WGS sequence"/>
</dbReference>
<evidence type="ECO:0008006" key="12">
    <source>
        <dbReference type="Google" id="ProtNLM"/>
    </source>
</evidence>
<proteinExistence type="predicted"/>
<protein>
    <recommendedName>
        <fullName evidence="12">Odorant receptor</fullName>
    </recommendedName>
</protein>
<name>A0A834IEX9_RHYFE</name>
<dbReference type="Pfam" id="PF02949">
    <property type="entry name" value="7tm_6"/>
    <property type="match status" value="1"/>
</dbReference>
<evidence type="ECO:0000256" key="5">
    <source>
        <dbReference type="ARBA" id="ARBA00022989"/>
    </source>
</evidence>
<feature type="transmembrane region" description="Helical" evidence="9">
    <location>
        <begin position="87"/>
        <end position="109"/>
    </location>
</feature>
<evidence type="ECO:0000256" key="1">
    <source>
        <dbReference type="ARBA" id="ARBA00004141"/>
    </source>
</evidence>
<dbReference type="InterPro" id="IPR004117">
    <property type="entry name" value="7tm6_olfct_rcpt"/>
</dbReference>
<keyword evidence="8" id="KW-0807">Transducer</keyword>
<evidence type="ECO:0000256" key="6">
    <source>
        <dbReference type="ARBA" id="ARBA00023136"/>
    </source>
</evidence>
<evidence type="ECO:0000256" key="3">
    <source>
        <dbReference type="ARBA" id="ARBA00022692"/>
    </source>
</evidence>
<dbReference type="GO" id="GO:0016020">
    <property type="term" value="C:membrane"/>
    <property type="evidence" value="ECO:0007669"/>
    <property type="project" value="UniProtKB-SubCell"/>
</dbReference>